<evidence type="ECO:0000256" key="7">
    <source>
        <dbReference type="RuleBase" id="RU003878"/>
    </source>
</evidence>
<protein>
    <recommendedName>
        <fullName evidence="4 5">Large ribosomal subunit protein uL13</fullName>
    </recommendedName>
</protein>
<keyword evidence="2 5" id="KW-0689">Ribosomal protein</keyword>
<evidence type="ECO:0000256" key="4">
    <source>
        <dbReference type="ARBA" id="ARBA00035201"/>
    </source>
</evidence>
<dbReference type="PATRIC" id="fig|471514.4.peg.910"/>
<gene>
    <name evidence="5 7" type="primary">rplM</name>
    <name evidence="8" type="ORF">AN477_08635</name>
</gene>
<dbReference type="PANTHER" id="PTHR11545">
    <property type="entry name" value="RIBOSOMAL PROTEIN L13"/>
    <property type="match status" value="1"/>
</dbReference>
<name>A0A0N8PPE8_9BACL</name>
<keyword evidence="9" id="KW-1185">Reference proteome</keyword>
<keyword evidence="3 5" id="KW-0687">Ribonucleoprotein</keyword>
<evidence type="ECO:0000256" key="6">
    <source>
        <dbReference type="RuleBase" id="RU003877"/>
    </source>
</evidence>
<sequence length="146" mass="16433">MRTTYMAKPNAVERKWYVIDVAGQRVGRAATVIASILRGKHKPEFTPHVDTGDFVVVVNADKIVFTGNKLQKKLYRRHSGYPGGLKETRAIDVLNTHPERIIFQAVKGMLPHNSLGRQQLTKLKVYAGSEHPHQAQQPIPWELASN</sequence>
<dbReference type="PROSITE" id="PS00783">
    <property type="entry name" value="RIBOSOMAL_L13"/>
    <property type="match status" value="1"/>
</dbReference>
<dbReference type="InterPro" id="IPR005823">
    <property type="entry name" value="Ribosomal_uL13_bac-type"/>
</dbReference>
<dbReference type="GO" id="GO:0003729">
    <property type="term" value="F:mRNA binding"/>
    <property type="evidence" value="ECO:0007669"/>
    <property type="project" value="TreeGrafter"/>
</dbReference>
<dbReference type="GO" id="GO:0006412">
    <property type="term" value="P:translation"/>
    <property type="evidence" value="ECO:0007669"/>
    <property type="project" value="UniProtKB-UniRule"/>
</dbReference>
<evidence type="ECO:0000256" key="2">
    <source>
        <dbReference type="ARBA" id="ARBA00022980"/>
    </source>
</evidence>
<comment type="similarity">
    <text evidence="1 5 6">Belongs to the universal ribosomal protein uL13 family.</text>
</comment>
<dbReference type="EMBL" id="LJCO01000040">
    <property type="protein sequence ID" value="KPV44125.1"/>
    <property type="molecule type" value="Genomic_DNA"/>
</dbReference>
<dbReference type="AlphaFoldDB" id="A0A0N8PPE8"/>
<dbReference type="RefSeq" id="WP_054968772.1">
    <property type="nucleotide sequence ID" value="NZ_LJCO01000040.1"/>
</dbReference>
<reference evidence="8 9" key="1">
    <citation type="submission" date="2015-09" db="EMBL/GenBank/DDBJ databases">
        <title>Draft genome sequence of Alicyclobacillus ferrooxydans DSM 22381.</title>
        <authorList>
            <person name="Hemp J."/>
        </authorList>
    </citation>
    <scope>NUCLEOTIDE SEQUENCE [LARGE SCALE GENOMIC DNA]</scope>
    <source>
        <strain evidence="8 9">TC-34</strain>
    </source>
</reference>
<dbReference type="Gene3D" id="3.90.1180.10">
    <property type="entry name" value="Ribosomal protein L13"/>
    <property type="match status" value="1"/>
</dbReference>
<comment type="caution">
    <text evidence="8">The sequence shown here is derived from an EMBL/GenBank/DDBJ whole genome shotgun (WGS) entry which is preliminary data.</text>
</comment>
<dbReference type="OrthoDB" id="9801330at2"/>
<dbReference type="InterPro" id="IPR005822">
    <property type="entry name" value="Ribosomal_uL13"/>
</dbReference>
<dbReference type="InterPro" id="IPR023563">
    <property type="entry name" value="Ribosomal_uL13_CS"/>
</dbReference>
<dbReference type="FunFam" id="3.90.1180.10:FF:000001">
    <property type="entry name" value="50S ribosomal protein L13"/>
    <property type="match status" value="1"/>
</dbReference>
<dbReference type="HAMAP" id="MF_01366">
    <property type="entry name" value="Ribosomal_uL13"/>
    <property type="match status" value="1"/>
</dbReference>
<evidence type="ECO:0000256" key="5">
    <source>
        <dbReference type="HAMAP-Rule" id="MF_01366"/>
    </source>
</evidence>
<dbReference type="CDD" id="cd00392">
    <property type="entry name" value="Ribosomal_L13"/>
    <property type="match status" value="1"/>
</dbReference>
<evidence type="ECO:0000313" key="8">
    <source>
        <dbReference type="EMBL" id="KPV44125.1"/>
    </source>
</evidence>
<dbReference type="Proteomes" id="UP000050482">
    <property type="component" value="Unassembled WGS sequence"/>
</dbReference>
<dbReference type="GO" id="GO:0017148">
    <property type="term" value="P:negative regulation of translation"/>
    <property type="evidence" value="ECO:0007669"/>
    <property type="project" value="TreeGrafter"/>
</dbReference>
<evidence type="ECO:0000313" key="9">
    <source>
        <dbReference type="Proteomes" id="UP000050482"/>
    </source>
</evidence>
<comment type="subunit">
    <text evidence="5">Part of the 50S ribosomal subunit.</text>
</comment>
<dbReference type="GO" id="GO:0022625">
    <property type="term" value="C:cytosolic large ribosomal subunit"/>
    <property type="evidence" value="ECO:0007669"/>
    <property type="project" value="TreeGrafter"/>
</dbReference>
<evidence type="ECO:0000256" key="1">
    <source>
        <dbReference type="ARBA" id="ARBA00006227"/>
    </source>
</evidence>
<dbReference type="PIRSF" id="PIRSF002181">
    <property type="entry name" value="Ribosomal_L13"/>
    <property type="match status" value="1"/>
</dbReference>
<organism evidence="8 9">
    <name type="scientific">Alicyclobacillus ferrooxydans</name>
    <dbReference type="NCBI Taxonomy" id="471514"/>
    <lineage>
        <taxon>Bacteria</taxon>
        <taxon>Bacillati</taxon>
        <taxon>Bacillota</taxon>
        <taxon>Bacilli</taxon>
        <taxon>Bacillales</taxon>
        <taxon>Alicyclobacillaceae</taxon>
        <taxon>Alicyclobacillus</taxon>
    </lineage>
</organism>
<dbReference type="STRING" id="471514.AN477_08635"/>
<evidence type="ECO:0000256" key="3">
    <source>
        <dbReference type="ARBA" id="ARBA00023274"/>
    </source>
</evidence>
<dbReference type="InterPro" id="IPR036899">
    <property type="entry name" value="Ribosomal_uL13_sf"/>
</dbReference>
<dbReference type="SUPFAM" id="SSF52161">
    <property type="entry name" value="Ribosomal protein L13"/>
    <property type="match status" value="1"/>
</dbReference>
<dbReference type="PANTHER" id="PTHR11545:SF2">
    <property type="entry name" value="LARGE RIBOSOMAL SUBUNIT PROTEIN UL13M"/>
    <property type="match status" value="1"/>
</dbReference>
<dbReference type="Pfam" id="PF00572">
    <property type="entry name" value="Ribosomal_L13"/>
    <property type="match status" value="1"/>
</dbReference>
<dbReference type="NCBIfam" id="TIGR01066">
    <property type="entry name" value="rplM_bact"/>
    <property type="match status" value="1"/>
</dbReference>
<dbReference type="GO" id="GO:0003735">
    <property type="term" value="F:structural constituent of ribosome"/>
    <property type="evidence" value="ECO:0007669"/>
    <property type="project" value="InterPro"/>
</dbReference>
<proteinExistence type="inferred from homology"/>
<accession>A0A0N8PPE8</accession>
<comment type="function">
    <text evidence="5 7">This protein is one of the early assembly proteins of the 50S ribosomal subunit, although it is not seen to bind rRNA by itself. It is important during the early stages of 50S assembly.</text>
</comment>